<evidence type="ECO:0000256" key="1">
    <source>
        <dbReference type="SAM" id="SignalP"/>
    </source>
</evidence>
<feature type="signal peptide" evidence="1">
    <location>
        <begin position="1"/>
        <end position="21"/>
    </location>
</feature>
<dbReference type="Proteomes" id="UP000239366">
    <property type="component" value="Unassembled WGS sequence"/>
</dbReference>
<feature type="chain" id="PRO_5015596637" description="Carboxypeptidase-like regulatory domain-containing protein" evidence="1">
    <location>
        <begin position="22"/>
        <end position="438"/>
    </location>
</feature>
<sequence length="438" mass="49898">MKTTYLHLLLFFLLASPVLQAQSKNPPVREIRGEVVDARTGKALVLATVSLRNTNISTVTNSEGEFLLKIPAGTTDGLVNFSFLGYADKSVVLGLLKPDKNVIKMDIAVTELAEVNVNAPRDAGALVRRALSKRDENYLNKPTVMTAFYRETIKKRRRNVSLSEAVATIYKAPYDTYKKDAVQLYKSRKSTDYSRLDTVALKLQGGPFNALYVDVMKYPQYLFSGGLIDNYAFRFTQSTRINDRLVYVIEFDQFPDIEDPYYNGKLFIDAEKEVLLSATYSLNIKGKEREAAQLFVRRKPNKVDVLPVNVSYRVDYREKEGRWYYGYSAVTLTFKVDWADRLFNSVYSLSAEMAITDWRDNLDGEVPKVKERIKKSIILGDEASGFSDPNFWGEYNIIEPEKSIESAIRKIQRQLRRASRNEKAEVPEVIIGRNDSGQ</sequence>
<dbReference type="EMBL" id="MQVX01000001">
    <property type="protein sequence ID" value="PQJ16804.1"/>
    <property type="molecule type" value="Genomic_DNA"/>
</dbReference>
<dbReference type="InterPro" id="IPR008969">
    <property type="entry name" value="CarboxyPept-like_regulatory"/>
</dbReference>
<dbReference type="SUPFAM" id="SSF49464">
    <property type="entry name" value="Carboxypeptidase regulatory domain-like"/>
    <property type="match status" value="1"/>
</dbReference>
<dbReference type="RefSeq" id="WP_105002454.1">
    <property type="nucleotide sequence ID" value="NZ_MQVX01000001.1"/>
</dbReference>
<gene>
    <name evidence="2" type="ORF">BST99_06740</name>
</gene>
<dbReference type="Gene3D" id="2.60.40.1120">
    <property type="entry name" value="Carboxypeptidase-like, regulatory domain"/>
    <property type="match status" value="1"/>
</dbReference>
<keyword evidence="1" id="KW-0732">Signal</keyword>
<protein>
    <recommendedName>
        <fullName evidence="4">Carboxypeptidase-like regulatory domain-containing protein</fullName>
    </recommendedName>
</protein>
<keyword evidence="3" id="KW-1185">Reference proteome</keyword>
<evidence type="ECO:0000313" key="2">
    <source>
        <dbReference type="EMBL" id="PQJ16804.1"/>
    </source>
</evidence>
<reference evidence="3" key="1">
    <citation type="submission" date="2016-11" db="EMBL/GenBank/DDBJ databases">
        <title>Trade-off between light-utilization and light-protection in marine flavobacteria.</title>
        <authorList>
            <person name="Kumagai Y."/>
            <person name="Yoshizawa S."/>
            <person name="Kogure K."/>
        </authorList>
    </citation>
    <scope>NUCLEOTIDE SEQUENCE [LARGE SCALE GENOMIC DNA]</scope>
    <source>
        <strain evidence="3">SG-18</strain>
    </source>
</reference>
<comment type="caution">
    <text evidence="2">The sequence shown here is derived from an EMBL/GenBank/DDBJ whole genome shotgun (WGS) entry which is preliminary data.</text>
</comment>
<dbReference type="AlphaFoldDB" id="A0A2S7TAY7"/>
<dbReference type="OrthoDB" id="1413766at2"/>
<evidence type="ECO:0008006" key="4">
    <source>
        <dbReference type="Google" id="ProtNLM"/>
    </source>
</evidence>
<organism evidence="2 3">
    <name type="scientific">Aureicoccus marinus</name>
    <dbReference type="NCBI Taxonomy" id="754435"/>
    <lineage>
        <taxon>Bacteria</taxon>
        <taxon>Pseudomonadati</taxon>
        <taxon>Bacteroidota</taxon>
        <taxon>Flavobacteriia</taxon>
        <taxon>Flavobacteriales</taxon>
        <taxon>Flavobacteriaceae</taxon>
        <taxon>Aureicoccus</taxon>
    </lineage>
</organism>
<accession>A0A2S7TAY7</accession>
<evidence type="ECO:0000313" key="3">
    <source>
        <dbReference type="Proteomes" id="UP000239366"/>
    </source>
</evidence>
<dbReference type="Pfam" id="PF13715">
    <property type="entry name" value="CarbopepD_reg_2"/>
    <property type="match status" value="1"/>
</dbReference>
<proteinExistence type="predicted"/>
<name>A0A2S7TAY7_9FLAO</name>